<accession>A0AAF0FCX4</accession>
<feature type="coiled-coil region" evidence="2">
    <location>
        <begin position="37"/>
        <end position="89"/>
    </location>
</feature>
<keyword evidence="2" id="KW-0175">Coiled coil</keyword>
<name>A0AAF0FCX4_9BASI</name>
<dbReference type="InterPro" id="IPR011990">
    <property type="entry name" value="TPR-like_helical_dom_sf"/>
</dbReference>
<dbReference type="PROSITE" id="PS50005">
    <property type="entry name" value="TPR"/>
    <property type="match status" value="1"/>
</dbReference>
<reference evidence="3" key="1">
    <citation type="submission" date="2023-02" db="EMBL/GenBank/DDBJ databases">
        <title>Mating type loci evolution in Malassezia.</title>
        <authorList>
            <person name="Coelho M.A."/>
        </authorList>
    </citation>
    <scope>NUCLEOTIDE SEQUENCE</scope>
    <source>
        <strain evidence="3">CBS 14136</strain>
    </source>
</reference>
<sequence length="101" mass="11019">MASAYIMSKPSRPDLALEHLRTAASQSPDDAEIHFNLGAVLEACEELEEAIEAYEKAVQGGIQRAEQNVRNCMAKLMAARLEVENQKKQEGASGEKDGDKS</sequence>
<dbReference type="EMBL" id="CP118378">
    <property type="protein sequence ID" value="WFD44179.1"/>
    <property type="molecule type" value="Genomic_DNA"/>
</dbReference>
<keyword evidence="1" id="KW-0802">TPR repeat</keyword>
<evidence type="ECO:0000256" key="2">
    <source>
        <dbReference type="SAM" id="Coils"/>
    </source>
</evidence>
<protein>
    <submittedName>
        <fullName evidence="3">Uncharacterized protein</fullName>
    </submittedName>
</protein>
<evidence type="ECO:0000313" key="4">
    <source>
        <dbReference type="Proteomes" id="UP001214628"/>
    </source>
</evidence>
<dbReference type="InterPro" id="IPR019734">
    <property type="entry name" value="TPR_rpt"/>
</dbReference>
<feature type="repeat" description="TPR" evidence="1">
    <location>
        <begin position="31"/>
        <end position="64"/>
    </location>
</feature>
<proteinExistence type="predicted"/>
<dbReference type="Pfam" id="PF13432">
    <property type="entry name" value="TPR_16"/>
    <property type="match status" value="1"/>
</dbReference>
<dbReference type="AlphaFoldDB" id="A0AAF0FCX4"/>
<evidence type="ECO:0000256" key="1">
    <source>
        <dbReference type="PROSITE-ProRule" id="PRU00339"/>
    </source>
</evidence>
<evidence type="ECO:0000313" key="3">
    <source>
        <dbReference type="EMBL" id="WFD44179.1"/>
    </source>
</evidence>
<gene>
    <name evidence="3" type="ORF">MPSI1_002845</name>
</gene>
<dbReference type="Proteomes" id="UP001214628">
    <property type="component" value="Chromosome 4"/>
</dbReference>
<keyword evidence="4" id="KW-1185">Reference proteome</keyword>
<organism evidence="3 4">
    <name type="scientific">Malassezia psittaci</name>
    <dbReference type="NCBI Taxonomy" id="1821823"/>
    <lineage>
        <taxon>Eukaryota</taxon>
        <taxon>Fungi</taxon>
        <taxon>Dikarya</taxon>
        <taxon>Basidiomycota</taxon>
        <taxon>Ustilaginomycotina</taxon>
        <taxon>Malasseziomycetes</taxon>
        <taxon>Malasseziales</taxon>
        <taxon>Malasseziaceae</taxon>
        <taxon>Malassezia</taxon>
    </lineage>
</organism>
<dbReference type="SUPFAM" id="SSF48452">
    <property type="entry name" value="TPR-like"/>
    <property type="match status" value="1"/>
</dbReference>
<dbReference type="Gene3D" id="1.25.40.10">
    <property type="entry name" value="Tetratricopeptide repeat domain"/>
    <property type="match status" value="1"/>
</dbReference>